<name>A0A3E1NMM1_9BACT</name>
<keyword evidence="2" id="KW-0472">Membrane</keyword>
<keyword evidence="2" id="KW-0449">Lipoprotein</keyword>
<gene>
    <name evidence="3" type="ORF">DXN05_08590</name>
</gene>
<comment type="caution">
    <text evidence="3">The sequence shown here is derived from an EMBL/GenBank/DDBJ whole genome shotgun (WGS) entry which is preliminary data.</text>
</comment>
<accession>A0A3E1NMM1</accession>
<dbReference type="NCBIfam" id="TIGR01845">
    <property type="entry name" value="outer_NodT"/>
    <property type="match status" value="1"/>
</dbReference>
<proteinExistence type="inferred from homology"/>
<dbReference type="GO" id="GO:0005886">
    <property type="term" value="C:plasma membrane"/>
    <property type="evidence" value="ECO:0007669"/>
    <property type="project" value="UniProtKB-SubCell"/>
</dbReference>
<keyword evidence="2" id="KW-0732">Signal</keyword>
<dbReference type="GO" id="GO:0015562">
    <property type="term" value="F:efflux transmembrane transporter activity"/>
    <property type="evidence" value="ECO:0007669"/>
    <property type="project" value="InterPro"/>
</dbReference>
<evidence type="ECO:0000313" key="4">
    <source>
        <dbReference type="Proteomes" id="UP000261284"/>
    </source>
</evidence>
<evidence type="ECO:0000313" key="3">
    <source>
        <dbReference type="EMBL" id="RFM29161.1"/>
    </source>
</evidence>
<dbReference type="SUPFAM" id="SSF56954">
    <property type="entry name" value="Outer membrane efflux proteins (OEP)"/>
    <property type="match status" value="1"/>
</dbReference>
<dbReference type="InterPro" id="IPR010131">
    <property type="entry name" value="MdtP/NodT-like"/>
</dbReference>
<dbReference type="EMBL" id="QTJU01000002">
    <property type="protein sequence ID" value="RFM29161.1"/>
    <property type="molecule type" value="Genomic_DNA"/>
</dbReference>
<protein>
    <submittedName>
        <fullName evidence="3">TolC family protein</fullName>
    </submittedName>
</protein>
<comment type="similarity">
    <text evidence="1 2">Belongs to the outer membrane factor (OMF) (TC 1.B.17) family.</text>
</comment>
<dbReference type="PROSITE" id="PS51257">
    <property type="entry name" value="PROKAR_LIPOPROTEIN"/>
    <property type="match status" value="1"/>
</dbReference>
<keyword evidence="2" id="KW-0564">Palmitate</keyword>
<dbReference type="AlphaFoldDB" id="A0A3E1NMM1"/>
<keyword evidence="2" id="KW-1134">Transmembrane beta strand</keyword>
<dbReference type="Gene3D" id="2.20.200.10">
    <property type="entry name" value="Outer membrane efflux proteins (OEP)"/>
    <property type="match status" value="1"/>
</dbReference>
<keyword evidence="4" id="KW-1185">Reference proteome</keyword>
<dbReference type="Gene3D" id="1.20.1600.10">
    <property type="entry name" value="Outer membrane efflux proteins (OEP)"/>
    <property type="match status" value="1"/>
</dbReference>
<evidence type="ECO:0000256" key="1">
    <source>
        <dbReference type="ARBA" id="ARBA00007613"/>
    </source>
</evidence>
<reference evidence="3 4" key="1">
    <citation type="submission" date="2018-08" db="EMBL/GenBank/DDBJ databases">
        <title>Chitinophagaceae sp. K23C18032701, a novel bacterium isolated from forest soil.</title>
        <authorList>
            <person name="Wang C."/>
        </authorList>
    </citation>
    <scope>NUCLEOTIDE SEQUENCE [LARGE SCALE GENOMIC DNA]</scope>
    <source>
        <strain evidence="3 4">K23C18032701</strain>
    </source>
</reference>
<sequence>MISKKIFSFPVIAAAAVIWSACGVSKNNQAPALALPPSFDSTAVTYDTTSIATIPWQTFFTDATLQQLIKRGIENNFDLQIAVKNIETAQQQLLQARAAFGPTVNGQVSAQISRPSDNSLNGKSASTFLGKAHIEDYTVGLNLAWEADIWGKIRQQKAVALASYLKTAEAAKAVQTGLVATIAQGYYNLLMLEEQLDIARKNLDLANRVLAITKLQRDAGEVTTLAVEQATAQQQSTALLIPQLEQARTIQEHALRLLTGDLPQTIAHTNNFATLPVADTFSTGVPARLVQMRPDVRAAELQLKAATAQIGVAQASMYPALNITAGGGLNSFKASNWFNIPGSLFGLASGAILQPILQKRELKTQLETAKIGRETAVIQFRQSVYTAVTEVSDAVVKINQLKSQAQITKARTDTLQHAISNAELLFKSGMASYLEVITAQTNSLQSELSLADIKRQQLSAVVELYRALGGGQL</sequence>
<organism evidence="3 4">
    <name type="scientific">Deminuibacter soli</name>
    <dbReference type="NCBI Taxonomy" id="2291815"/>
    <lineage>
        <taxon>Bacteria</taxon>
        <taxon>Pseudomonadati</taxon>
        <taxon>Bacteroidota</taxon>
        <taxon>Chitinophagia</taxon>
        <taxon>Chitinophagales</taxon>
        <taxon>Chitinophagaceae</taxon>
        <taxon>Deminuibacter</taxon>
    </lineage>
</organism>
<keyword evidence="2" id="KW-0812">Transmembrane</keyword>
<dbReference type="OrthoDB" id="9770517at2"/>
<dbReference type="PANTHER" id="PTHR30203">
    <property type="entry name" value="OUTER MEMBRANE CATION EFFLUX PROTEIN"/>
    <property type="match status" value="1"/>
</dbReference>
<dbReference type="RefSeq" id="WP_116847145.1">
    <property type="nucleotide sequence ID" value="NZ_QTJU01000002.1"/>
</dbReference>
<feature type="signal peptide" evidence="2">
    <location>
        <begin position="1"/>
        <end position="20"/>
    </location>
</feature>
<evidence type="ECO:0000256" key="2">
    <source>
        <dbReference type="RuleBase" id="RU362097"/>
    </source>
</evidence>
<dbReference type="InterPro" id="IPR003423">
    <property type="entry name" value="OMP_efflux"/>
</dbReference>
<dbReference type="PANTHER" id="PTHR30203:SF33">
    <property type="entry name" value="BLR4455 PROTEIN"/>
    <property type="match status" value="1"/>
</dbReference>
<feature type="chain" id="PRO_5017494797" evidence="2">
    <location>
        <begin position="21"/>
        <end position="473"/>
    </location>
</feature>
<dbReference type="Proteomes" id="UP000261284">
    <property type="component" value="Unassembled WGS sequence"/>
</dbReference>
<comment type="subcellular location">
    <subcellularLocation>
        <location evidence="2">Cell membrane</location>
        <topology evidence="2">Lipid-anchor</topology>
    </subcellularLocation>
</comment>
<dbReference type="Pfam" id="PF02321">
    <property type="entry name" value="OEP"/>
    <property type="match status" value="2"/>
</dbReference>